<organism evidence="1 2">
    <name type="scientific">Arctia plantaginis</name>
    <name type="common">Wood tiger moth</name>
    <name type="synonym">Phalaena plantaginis</name>
    <dbReference type="NCBI Taxonomy" id="874455"/>
    <lineage>
        <taxon>Eukaryota</taxon>
        <taxon>Metazoa</taxon>
        <taxon>Ecdysozoa</taxon>
        <taxon>Arthropoda</taxon>
        <taxon>Hexapoda</taxon>
        <taxon>Insecta</taxon>
        <taxon>Pterygota</taxon>
        <taxon>Neoptera</taxon>
        <taxon>Endopterygota</taxon>
        <taxon>Lepidoptera</taxon>
        <taxon>Glossata</taxon>
        <taxon>Ditrysia</taxon>
        <taxon>Noctuoidea</taxon>
        <taxon>Erebidae</taxon>
        <taxon>Arctiinae</taxon>
        <taxon>Arctia</taxon>
    </lineage>
</organism>
<accession>A0A8S0ZRG9</accession>
<reference evidence="1 2" key="1">
    <citation type="submission" date="2020-04" db="EMBL/GenBank/DDBJ databases">
        <authorList>
            <person name="Wallbank WR R."/>
            <person name="Pardo Diaz C."/>
            <person name="Kozak K."/>
            <person name="Martin S."/>
            <person name="Jiggins C."/>
            <person name="Moest M."/>
            <person name="Warren A I."/>
            <person name="Byers J.R.P. K."/>
            <person name="Montejo-Kovacevich G."/>
            <person name="Yen C E."/>
        </authorList>
    </citation>
    <scope>NUCLEOTIDE SEQUENCE [LARGE SCALE GENOMIC DNA]</scope>
</reference>
<keyword evidence="2" id="KW-1185">Reference proteome</keyword>
<dbReference type="Proteomes" id="UP000494106">
    <property type="component" value="Unassembled WGS sequence"/>
</dbReference>
<proteinExistence type="predicted"/>
<dbReference type="EMBL" id="CADEBC010000488">
    <property type="protein sequence ID" value="CAB3237044.1"/>
    <property type="molecule type" value="Genomic_DNA"/>
</dbReference>
<evidence type="ECO:0000313" key="2">
    <source>
        <dbReference type="Proteomes" id="UP000494106"/>
    </source>
</evidence>
<gene>
    <name evidence="1" type="ORF">APLA_LOCUS6814</name>
</gene>
<comment type="caution">
    <text evidence="1">The sequence shown here is derived from an EMBL/GenBank/DDBJ whole genome shotgun (WGS) entry which is preliminary data.</text>
</comment>
<dbReference type="AlphaFoldDB" id="A0A8S0ZRG9"/>
<sequence>MGIPGALCEGQPQQHLTLHRKQACLCVCEPLLQAFYLNCEVVLLLHRGKRTSLPCLQCVPRAPESQPLD</sequence>
<evidence type="ECO:0000313" key="1">
    <source>
        <dbReference type="EMBL" id="CAB3237044.1"/>
    </source>
</evidence>
<name>A0A8S0ZRG9_ARCPL</name>
<protein>
    <submittedName>
        <fullName evidence="1">Uncharacterized protein</fullName>
    </submittedName>
</protein>